<reference evidence="5" key="1">
    <citation type="submission" date="2019-08" db="EMBL/GenBank/DDBJ databases">
        <authorList>
            <person name="Kucharzyk K."/>
            <person name="Murdoch R.W."/>
            <person name="Higgins S."/>
            <person name="Loffler F."/>
        </authorList>
    </citation>
    <scope>NUCLEOTIDE SEQUENCE</scope>
</reference>
<feature type="domain" description="AMP-binding enzyme C-terminal" evidence="4">
    <location>
        <begin position="183"/>
        <end position="252"/>
    </location>
</feature>
<dbReference type="InterPro" id="IPR000873">
    <property type="entry name" value="AMP-dep_synth/lig_dom"/>
</dbReference>
<proteinExistence type="inferred from homology"/>
<name>A0A645CCR3_9ZZZZ</name>
<dbReference type="GO" id="GO:0031956">
    <property type="term" value="F:medium-chain fatty acid-CoA ligase activity"/>
    <property type="evidence" value="ECO:0007669"/>
    <property type="project" value="TreeGrafter"/>
</dbReference>
<dbReference type="InterPro" id="IPR042099">
    <property type="entry name" value="ANL_N_sf"/>
</dbReference>
<dbReference type="Pfam" id="PF13193">
    <property type="entry name" value="AMP-binding_C"/>
    <property type="match status" value="1"/>
</dbReference>
<sequence>MTLSLAHPGTHLVFLEPDQLDEWPQFALAHGVTAASGTPTFWRRALVRSGDTMARLALEQITLGGEPVDQAVLDRLRAVYPAARISWIYASSEAGASIAVHDGRAGFPVEWLDRHTDGRPALSVVDDELVIASPFRAAGMDPDLHTGDRVEIRAGRVLIVGRLATDEINVGGAKASVSAVRTVLLEHPAVAWAAVRGRRAPIVGQMVTAEVVLSPGAVTTTEELAAWCAARLPEYAVPRRLKILPEIPIKESLKSDV</sequence>
<evidence type="ECO:0000256" key="1">
    <source>
        <dbReference type="ARBA" id="ARBA00006432"/>
    </source>
</evidence>
<dbReference type="InterPro" id="IPR045851">
    <property type="entry name" value="AMP-bd_C_sf"/>
</dbReference>
<comment type="similarity">
    <text evidence="1">Belongs to the ATP-dependent AMP-binding enzyme family.</text>
</comment>
<dbReference type="AlphaFoldDB" id="A0A645CCR3"/>
<dbReference type="PANTHER" id="PTHR43201:SF5">
    <property type="entry name" value="MEDIUM-CHAIN ACYL-COA LIGASE ACSF2, MITOCHONDRIAL"/>
    <property type="match status" value="1"/>
</dbReference>
<dbReference type="Gene3D" id="3.30.300.30">
    <property type="match status" value="1"/>
</dbReference>
<dbReference type="Pfam" id="PF00501">
    <property type="entry name" value="AMP-binding"/>
    <property type="match status" value="1"/>
</dbReference>
<feature type="domain" description="AMP-dependent synthetase/ligase" evidence="3">
    <location>
        <begin position="7"/>
        <end position="120"/>
    </location>
</feature>
<organism evidence="5">
    <name type="scientific">bioreactor metagenome</name>
    <dbReference type="NCBI Taxonomy" id="1076179"/>
    <lineage>
        <taxon>unclassified sequences</taxon>
        <taxon>metagenomes</taxon>
        <taxon>ecological metagenomes</taxon>
    </lineage>
</organism>
<keyword evidence="2 5" id="KW-0436">Ligase</keyword>
<accession>A0A645CCR3</accession>
<evidence type="ECO:0000313" key="5">
    <source>
        <dbReference type="EMBL" id="MPM74701.1"/>
    </source>
</evidence>
<protein>
    <submittedName>
        <fullName evidence="5">4-chlorobenzoate--CoA ligase</fullName>
        <ecNumber evidence="5">6.2.1.33</ecNumber>
    </submittedName>
</protein>
<gene>
    <name evidence="5" type="ORF">SDC9_121690</name>
</gene>
<dbReference type="GO" id="GO:0006631">
    <property type="term" value="P:fatty acid metabolic process"/>
    <property type="evidence" value="ECO:0007669"/>
    <property type="project" value="TreeGrafter"/>
</dbReference>
<dbReference type="EMBL" id="VSSQ01026143">
    <property type="protein sequence ID" value="MPM74701.1"/>
    <property type="molecule type" value="Genomic_DNA"/>
</dbReference>
<evidence type="ECO:0000259" key="4">
    <source>
        <dbReference type="Pfam" id="PF13193"/>
    </source>
</evidence>
<comment type="caution">
    <text evidence="5">The sequence shown here is derived from an EMBL/GenBank/DDBJ whole genome shotgun (WGS) entry which is preliminary data.</text>
</comment>
<dbReference type="InterPro" id="IPR025110">
    <property type="entry name" value="AMP-bd_C"/>
</dbReference>
<dbReference type="SUPFAM" id="SSF56801">
    <property type="entry name" value="Acetyl-CoA synthetase-like"/>
    <property type="match status" value="1"/>
</dbReference>
<dbReference type="Gene3D" id="3.40.50.12780">
    <property type="entry name" value="N-terminal domain of ligase-like"/>
    <property type="match status" value="1"/>
</dbReference>
<evidence type="ECO:0000256" key="2">
    <source>
        <dbReference type="ARBA" id="ARBA00022598"/>
    </source>
</evidence>
<evidence type="ECO:0000259" key="3">
    <source>
        <dbReference type="Pfam" id="PF00501"/>
    </source>
</evidence>
<dbReference type="GO" id="GO:0018861">
    <property type="term" value="F:4-chlorobenzoate-CoA ligase activity"/>
    <property type="evidence" value="ECO:0007669"/>
    <property type="project" value="UniProtKB-EC"/>
</dbReference>
<dbReference type="EC" id="6.2.1.33" evidence="5"/>
<dbReference type="PANTHER" id="PTHR43201">
    <property type="entry name" value="ACYL-COA SYNTHETASE"/>
    <property type="match status" value="1"/>
</dbReference>